<evidence type="ECO:0000313" key="2">
    <source>
        <dbReference type="EMBL" id="WUP52202.1"/>
    </source>
</evidence>
<evidence type="ECO:0008006" key="4">
    <source>
        <dbReference type="Google" id="ProtNLM"/>
    </source>
</evidence>
<gene>
    <name evidence="2" type="ORF">OG994_12085</name>
</gene>
<feature type="transmembrane region" description="Helical" evidence="1">
    <location>
        <begin position="31"/>
        <end position="50"/>
    </location>
</feature>
<keyword evidence="1" id="KW-0472">Membrane</keyword>
<protein>
    <recommendedName>
        <fullName evidence="4">PH domain-containing protein</fullName>
    </recommendedName>
</protein>
<name>A0ABZ1SE13_9ACTN</name>
<dbReference type="EMBL" id="CP108084">
    <property type="protein sequence ID" value="WUP52202.1"/>
    <property type="molecule type" value="Genomic_DNA"/>
</dbReference>
<dbReference type="InterPro" id="IPR046492">
    <property type="entry name" value="DUF6585"/>
</dbReference>
<feature type="transmembrane region" description="Helical" evidence="1">
    <location>
        <begin position="56"/>
        <end position="77"/>
    </location>
</feature>
<keyword evidence="1" id="KW-0812">Transmembrane</keyword>
<reference evidence="2" key="1">
    <citation type="submission" date="2022-10" db="EMBL/GenBank/DDBJ databases">
        <title>The complete genomes of actinobacterial strains from the NBC collection.</title>
        <authorList>
            <person name="Joergensen T.S."/>
            <person name="Alvarez Arevalo M."/>
            <person name="Sterndorff E.B."/>
            <person name="Faurdal D."/>
            <person name="Vuksanovic O."/>
            <person name="Mourched A.-S."/>
            <person name="Charusanti P."/>
            <person name="Shaw S."/>
            <person name="Blin K."/>
            <person name="Weber T."/>
        </authorList>
    </citation>
    <scope>NUCLEOTIDE SEQUENCE</scope>
    <source>
        <strain evidence="2">NBC_00256</strain>
    </source>
</reference>
<dbReference type="RefSeq" id="WP_328853265.1">
    <property type="nucleotide sequence ID" value="NZ_CP108084.1"/>
</dbReference>
<sequence>MSTDAPGEAVSALARRLELGQFERRVHRRPGLPGMVFCCVLLIVTANFLTNGPYNALTITGMTLALLGVATWVYVWFRRTRGGLYVFTGGFVDAAGRRLVGVRWADVVSISTEETSYAVNSLPAGTTLHYTLKLRRPPRPETVDWTLNTTYADVDHLAGLISRRAGVPIKAVSPPGH</sequence>
<dbReference type="Proteomes" id="UP001432190">
    <property type="component" value="Chromosome"/>
</dbReference>
<keyword evidence="3" id="KW-1185">Reference proteome</keyword>
<dbReference type="Pfam" id="PF20226">
    <property type="entry name" value="DUF6585"/>
    <property type="match status" value="1"/>
</dbReference>
<proteinExistence type="predicted"/>
<organism evidence="2 3">
    <name type="scientific">Micromonospora globbae</name>
    <dbReference type="NCBI Taxonomy" id="1894969"/>
    <lineage>
        <taxon>Bacteria</taxon>
        <taxon>Bacillati</taxon>
        <taxon>Actinomycetota</taxon>
        <taxon>Actinomycetes</taxon>
        <taxon>Micromonosporales</taxon>
        <taxon>Micromonosporaceae</taxon>
        <taxon>Micromonospora</taxon>
    </lineage>
</organism>
<evidence type="ECO:0000313" key="3">
    <source>
        <dbReference type="Proteomes" id="UP001432190"/>
    </source>
</evidence>
<accession>A0ABZ1SE13</accession>
<keyword evidence="1" id="KW-1133">Transmembrane helix</keyword>
<evidence type="ECO:0000256" key="1">
    <source>
        <dbReference type="SAM" id="Phobius"/>
    </source>
</evidence>